<gene>
    <name evidence="2" type="ORF">Ctob_001454</name>
</gene>
<dbReference type="SUPFAM" id="SSF58113">
    <property type="entry name" value="Apolipoprotein A-I"/>
    <property type="match status" value="1"/>
</dbReference>
<dbReference type="AlphaFoldDB" id="A0A0M0J7C3"/>
<evidence type="ECO:0000313" key="2">
    <source>
        <dbReference type="EMBL" id="KOO22479.1"/>
    </source>
</evidence>
<evidence type="ECO:0000256" key="1">
    <source>
        <dbReference type="SAM" id="Coils"/>
    </source>
</evidence>
<feature type="coiled-coil region" evidence="1">
    <location>
        <begin position="63"/>
        <end position="269"/>
    </location>
</feature>
<keyword evidence="3" id="KW-1185">Reference proteome</keyword>
<proteinExistence type="predicted"/>
<keyword evidence="1" id="KW-0175">Coiled coil</keyword>
<name>A0A0M0J7C3_9EUKA</name>
<organism evidence="2 3">
    <name type="scientific">Chrysochromulina tobinii</name>
    <dbReference type="NCBI Taxonomy" id="1460289"/>
    <lineage>
        <taxon>Eukaryota</taxon>
        <taxon>Haptista</taxon>
        <taxon>Haptophyta</taxon>
        <taxon>Prymnesiophyceae</taxon>
        <taxon>Prymnesiales</taxon>
        <taxon>Chrysochromulinaceae</taxon>
        <taxon>Chrysochromulina</taxon>
    </lineage>
</organism>
<comment type="caution">
    <text evidence="2">The sequence shown here is derived from an EMBL/GenBank/DDBJ whole genome shotgun (WGS) entry which is preliminary data.</text>
</comment>
<accession>A0A0M0J7C3</accession>
<sequence>MSIPSTPSASADLYDDSSDDFASLLEPIDGSGGSLQALYPQADRELVRLESEHAISMMELRHEQEITALRQDAREQLRRLRAEVRRRDKALTALTDERDTLAAQLASTSAELAPYPAQLAAARRSDAKHKQQLATTRLQAEHERASLEQSMQALRERLELAAATERANLEQSMQVLRERLELAAATERASLEQSMQAQRERLELAAATERASLEQRLEALRERLEPQLAAATARATESERTAAELRKELEAAHLAHADAQRSAAEAREKLQGAWLEASRATAASELLAERVAMLQRESERLGEQLGLAHQAEQQRSEEVQMALGLTKWKAGVAAVDALDARRASREAAELTAAVRQELQEQRRAVDMRDFISSRGRALNGAIRSALDGAYARHSATAAFGRWALATSVQARCAERWASLSQRAERAGAERAPWRLLLSQRRRLLKLQTRRCQTDHAQQHDDARLSRAVFVVWRLSTQVGVLRELIAAEEGRYAPVHVGPDPWWEAK</sequence>
<dbReference type="Proteomes" id="UP000037460">
    <property type="component" value="Unassembled WGS sequence"/>
</dbReference>
<reference evidence="3" key="1">
    <citation type="journal article" date="2015" name="PLoS Genet.">
        <title>Genome Sequence and Transcriptome Analyses of Chrysochromulina tobin: Metabolic Tools for Enhanced Algal Fitness in the Prominent Order Prymnesiales (Haptophyceae).</title>
        <authorList>
            <person name="Hovde B.T."/>
            <person name="Deodato C.R."/>
            <person name="Hunsperger H.M."/>
            <person name="Ryken S.A."/>
            <person name="Yost W."/>
            <person name="Jha R.K."/>
            <person name="Patterson J."/>
            <person name="Monnat R.J. Jr."/>
            <person name="Barlow S.B."/>
            <person name="Starkenburg S.R."/>
            <person name="Cattolico R.A."/>
        </authorList>
    </citation>
    <scope>NUCLEOTIDE SEQUENCE</scope>
    <source>
        <strain evidence="3">CCMP291</strain>
    </source>
</reference>
<protein>
    <submittedName>
        <fullName evidence="2">Uncharacterized protein</fullName>
    </submittedName>
</protein>
<evidence type="ECO:0000313" key="3">
    <source>
        <dbReference type="Proteomes" id="UP000037460"/>
    </source>
</evidence>
<dbReference type="EMBL" id="JWZX01003274">
    <property type="protein sequence ID" value="KOO22479.1"/>
    <property type="molecule type" value="Genomic_DNA"/>
</dbReference>